<dbReference type="eggNOG" id="COG1715">
    <property type="taxonomic scope" value="Bacteria"/>
</dbReference>
<feature type="domain" description="Restriction system protein Mrr-like N-terminal" evidence="3">
    <location>
        <begin position="6"/>
        <end position="91"/>
    </location>
</feature>
<dbReference type="STRING" id="743719.PaelaDRAFT_5520"/>
<dbReference type="InterPro" id="IPR011335">
    <property type="entry name" value="Restrct_endonuc-II-like"/>
</dbReference>
<dbReference type="InterPro" id="IPR007560">
    <property type="entry name" value="Restrct_endonuc_IV_Mrr"/>
</dbReference>
<keyword evidence="4" id="KW-0540">Nuclease</keyword>
<dbReference type="PATRIC" id="fig|743719.3.peg.5628"/>
<dbReference type="OrthoDB" id="9803736at2"/>
<dbReference type="EMBL" id="AGIP01000020">
    <property type="protein sequence ID" value="EHB50690.1"/>
    <property type="molecule type" value="Genomic_DNA"/>
</dbReference>
<feature type="compositionally biased region" description="Basic and acidic residues" evidence="1">
    <location>
        <begin position="127"/>
        <end position="137"/>
    </location>
</feature>
<sequence>MTIPDFQSIMLPFLISVADRSEHKHSETIQKLAKFFGLSDEELRELLPSGRQAVFTNRVGWARTYLMKAGLIEYTRRGYCRITARGLTVINENPKGINISYLKRFPEFSNFHNTGSKEDQSPTSKENVTENENRTPEENLEYSYLKLREELAHELLTRLKNGTPQFFERVVVELLVKMGYGGSIADAGKAIGRSGDGGIDGMIKEDRLGLDIIYIQAKRWEGSVGRPEIQKFVGALQGNRARKGVFITTSSYTKEAREYVTHIDSKVALIDGEQMAQYMIDHNLGVTTIAIYEEKRIDSDFFMDE</sequence>
<dbReference type="SUPFAM" id="SSF52980">
    <property type="entry name" value="Restriction endonuclease-like"/>
    <property type="match status" value="1"/>
</dbReference>
<dbReference type="InterPro" id="IPR011856">
    <property type="entry name" value="tRNA_endonuc-like_dom_sf"/>
</dbReference>
<evidence type="ECO:0000256" key="1">
    <source>
        <dbReference type="SAM" id="MobiDB-lite"/>
    </source>
</evidence>
<dbReference type="Pfam" id="PF04471">
    <property type="entry name" value="Mrr_cat"/>
    <property type="match status" value="1"/>
</dbReference>
<dbReference type="GO" id="GO:0009307">
    <property type="term" value="P:DNA restriction-modification system"/>
    <property type="evidence" value="ECO:0007669"/>
    <property type="project" value="InterPro"/>
</dbReference>
<dbReference type="InterPro" id="IPR052906">
    <property type="entry name" value="Type_IV_Methyl-Rstrct_Enzyme"/>
</dbReference>
<dbReference type="Gene3D" id="3.40.1350.10">
    <property type="match status" value="1"/>
</dbReference>
<reference evidence="4 5" key="1">
    <citation type="submission" date="2011-09" db="EMBL/GenBank/DDBJ databases">
        <title>The draft genome of Paenibacillus lactis 154.</title>
        <authorList>
            <consortium name="US DOE Joint Genome Institute (JGI-PGF)"/>
            <person name="Lucas S."/>
            <person name="Han J."/>
            <person name="Lapidus A."/>
            <person name="Cheng J.-F."/>
            <person name="Goodwin L."/>
            <person name="Pitluck S."/>
            <person name="Peters L."/>
            <person name="Land M.L."/>
            <person name="Hauser L."/>
            <person name="Siebers A."/>
            <person name="Thelen M."/>
            <person name="Hugenholtz P."/>
            <person name="Allgaier M."/>
            <person name="Woyke T.J."/>
        </authorList>
    </citation>
    <scope>NUCLEOTIDE SEQUENCE [LARGE SCALE GENOMIC DNA]</scope>
    <source>
        <strain evidence="4 5">154</strain>
    </source>
</reference>
<dbReference type="RefSeq" id="WP_007132671.1">
    <property type="nucleotide sequence ID" value="NZ_AGIP01000020.1"/>
</dbReference>
<dbReference type="PANTHER" id="PTHR30015:SF7">
    <property type="entry name" value="TYPE IV METHYL-DIRECTED RESTRICTION ENZYME ECOKMRR"/>
    <property type="match status" value="1"/>
</dbReference>
<proteinExistence type="predicted"/>
<dbReference type="InterPro" id="IPR025745">
    <property type="entry name" value="Mrr-like_N_dom"/>
</dbReference>
<dbReference type="AlphaFoldDB" id="G4HNF9"/>
<organism evidence="4 5">
    <name type="scientific">Paenibacillus lactis 154</name>
    <dbReference type="NCBI Taxonomy" id="743719"/>
    <lineage>
        <taxon>Bacteria</taxon>
        <taxon>Bacillati</taxon>
        <taxon>Bacillota</taxon>
        <taxon>Bacilli</taxon>
        <taxon>Bacillales</taxon>
        <taxon>Paenibacillaceae</taxon>
        <taxon>Paenibacillus</taxon>
    </lineage>
</organism>
<accession>G4HNF9</accession>
<dbReference type="Pfam" id="PF14338">
    <property type="entry name" value="Mrr_N"/>
    <property type="match status" value="1"/>
</dbReference>
<keyword evidence="4" id="KW-0378">Hydrolase</keyword>
<gene>
    <name evidence="4" type="ORF">PaelaDRAFT_5520</name>
</gene>
<evidence type="ECO:0000259" key="3">
    <source>
        <dbReference type="Pfam" id="PF14338"/>
    </source>
</evidence>
<dbReference type="GO" id="GO:0015666">
    <property type="term" value="F:restriction endodeoxyribonuclease activity"/>
    <property type="evidence" value="ECO:0007669"/>
    <property type="project" value="TreeGrafter"/>
</dbReference>
<dbReference type="Proteomes" id="UP000003891">
    <property type="component" value="Unassembled WGS sequence"/>
</dbReference>
<evidence type="ECO:0000313" key="5">
    <source>
        <dbReference type="Proteomes" id="UP000003891"/>
    </source>
</evidence>
<feature type="region of interest" description="Disordered" evidence="1">
    <location>
        <begin position="112"/>
        <end position="137"/>
    </location>
</feature>
<dbReference type="PANTHER" id="PTHR30015">
    <property type="entry name" value="MRR RESTRICTION SYSTEM PROTEIN"/>
    <property type="match status" value="1"/>
</dbReference>
<dbReference type="GO" id="GO:0003677">
    <property type="term" value="F:DNA binding"/>
    <property type="evidence" value="ECO:0007669"/>
    <property type="project" value="InterPro"/>
</dbReference>
<evidence type="ECO:0000313" key="4">
    <source>
        <dbReference type="EMBL" id="EHB50690.1"/>
    </source>
</evidence>
<evidence type="ECO:0000259" key="2">
    <source>
        <dbReference type="Pfam" id="PF04471"/>
    </source>
</evidence>
<keyword evidence="4" id="KW-0255">Endonuclease</keyword>
<name>G4HNF9_9BACL</name>
<feature type="domain" description="Restriction endonuclease type IV Mrr" evidence="2">
    <location>
        <begin position="161"/>
        <end position="279"/>
    </location>
</feature>
<protein>
    <submittedName>
        <fullName evidence="4">Restriction endonuclease</fullName>
    </submittedName>
</protein>